<accession>A0A2I0L276</accession>
<reference evidence="1 2" key="1">
    <citation type="submission" date="2017-11" db="EMBL/GenBank/DDBJ databases">
        <title>De-novo sequencing of pomegranate (Punica granatum L.) genome.</title>
        <authorList>
            <person name="Akparov Z."/>
            <person name="Amiraslanov A."/>
            <person name="Hajiyeva S."/>
            <person name="Abbasov M."/>
            <person name="Kaur K."/>
            <person name="Hamwieh A."/>
            <person name="Solovyev V."/>
            <person name="Salamov A."/>
            <person name="Braich B."/>
            <person name="Kosarev P."/>
            <person name="Mahmoud A."/>
            <person name="Hajiyev E."/>
            <person name="Babayeva S."/>
            <person name="Izzatullayeva V."/>
            <person name="Mammadov A."/>
            <person name="Mammadov A."/>
            <person name="Sharifova S."/>
            <person name="Ojaghi J."/>
            <person name="Eynullazada K."/>
            <person name="Bayramov B."/>
            <person name="Abdulazimova A."/>
            <person name="Shahmuradov I."/>
        </authorList>
    </citation>
    <scope>NUCLEOTIDE SEQUENCE [LARGE SCALE GENOMIC DNA]</scope>
    <source>
        <strain evidence="2">cv. AG2017</strain>
        <tissue evidence="1">Leaf</tissue>
    </source>
</reference>
<dbReference type="Proteomes" id="UP000233551">
    <property type="component" value="Unassembled WGS sequence"/>
</dbReference>
<protein>
    <submittedName>
        <fullName evidence="1">Uncharacterized protein</fullName>
    </submittedName>
</protein>
<evidence type="ECO:0000313" key="2">
    <source>
        <dbReference type="Proteomes" id="UP000233551"/>
    </source>
</evidence>
<gene>
    <name evidence="1" type="ORF">CRG98_004830</name>
</gene>
<sequence>MVNQARGQALDAWTRVASARTRGDESAVARVGDVRCVKGAGDRHGRWCAR</sequence>
<keyword evidence="2" id="KW-1185">Reference proteome</keyword>
<dbReference type="EMBL" id="PGOL01000193">
    <property type="protein sequence ID" value="PKI74812.1"/>
    <property type="molecule type" value="Genomic_DNA"/>
</dbReference>
<name>A0A2I0L276_PUNGR</name>
<comment type="caution">
    <text evidence="1">The sequence shown here is derived from an EMBL/GenBank/DDBJ whole genome shotgun (WGS) entry which is preliminary data.</text>
</comment>
<evidence type="ECO:0000313" key="1">
    <source>
        <dbReference type="EMBL" id="PKI74812.1"/>
    </source>
</evidence>
<dbReference type="AlphaFoldDB" id="A0A2I0L276"/>
<organism evidence="1 2">
    <name type="scientific">Punica granatum</name>
    <name type="common">Pomegranate</name>
    <dbReference type="NCBI Taxonomy" id="22663"/>
    <lineage>
        <taxon>Eukaryota</taxon>
        <taxon>Viridiplantae</taxon>
        <taxon>Streptophyta</taxon>
        <taxon>Embryophyta</taxon>
        <taxon>Tracheophyta</taxon>
        <taxon>Spermatophyta</taxon>
        <taxon>Magnoliopsida</taxon>
        <taxon>eudicotyledons</taxon>
        <taxon>Gunneridae</taxon>
        <taxon>Pentapetalae</taxon>
        <taxon>rosids</taxon>
        <taxon>malvids</taxon>
        <taxon>Myrtales</taxon>
        <taxon>Lythraceae</taxon>
        <taxon>Punica</taxon>
    </lineage>
</organism>
<proteinExistence type="predicted"/>